<evidence type="ECO:0000313" key="8">
    <source>
        <dbReference type="EMBL" id="CEK77972.1"/>
    </source>
</evidence>
<feature type="domain" description="Saposin B-type" evidence="7">
    <location>
        <begin position="108"/>
        <end position="188"/>
    </location>
</feature>
<keyword evidence="2" id="KW-0964">Secreted</keyword>
<name>A0A0B7ABG4_9EUPU</name>
<organism evidence="8">
    <name type="scientific">Arion vulgaris</name>
    <dbReference type="NCBI Taxonomy" id="1028688"/>
    <lineage>
        <taxon>Eukaryota</taxon>
        <taxon>Metazoa</taxon>
        <taxon>Spiralia</taxon>
        <taxon>Lophotrochozoa</taxon>
        <taxon>Mollusca</taxon>
        <taxon>Gastropoda</taxon>
        <taxon>Heterobranchia</taxon>
        <taxon>Euthyneura</taxon>
        <taxon>Panpulmonata</taxon>
        <taxon>Eupulmonata</taxon>
        <taxon>Stylommatophora</taxon>
        <taxon>Helicina</taxon>
        <taxon>Arionoidea</taxon>
        <taxon>Arionidae</taxon>
        <taxon>Arion</taxon>
    </lineage>
</organism>
<evidence type="ECO:0000256" key="6">
    <source>
        <dbReference type="ARBA" id="ARBA00023180"/>
    </source>
</evidence>
<dbReference type="GO" id="GO:0016020">
    <property type="term" value="C:membrane"/>
    <property type="evidence" value="ECO:0007669"/>
    <property type="project" value="GOC"/>
</dbReference>
<keyword evidence="6" id="KW-0325">Glycoprotein</keyword>
<protein>
    <recommendedName>
        <fullName evidence="7">Saposin B-type domain-containing protein</fullName>
    </recommendedName>
</protein>
<dbReference type="SUPFAM" id="SSF47862">
    <property type="entry name" value="Saposin"/>
    <property type="match status" value="5"/>
</dbReference>
<dbReference type="PRINTS" id="PR01797">
    <property type="entry name" value="SAPOSIN"/>
</dbReference>
<gene>
    <name evidence="8" type="primary">ORF107616</name>
</gene>
<feature type="domain" description="Saposin B-type" evidence="7">
    <location>
        <begin position="492"/>
        <end position="574"/>
    </location>
</feature>
<dbReference type="PANTHER" id="PTHR11480">
    <property type="entry name" value="SAPOSIN-RELATED"/>
    <property type="match status" value="1"/>
</dbReference>
<dbReference type="InterPro" id="IPR011001">
    <property type="entry name" value="Saposin-like"/>
</dbReference>
<dbReference type="EMBL" id="HACG01031107">
    <property type="protein sequence ID" value="CEK77972.1"/>
    <property type="molecule type" value="Transcribed_RNA"/>
</dbReference>
<dbReference type="FunFam" id="1.10.225.10:FF:000002">
    <property type="entry name" value="prosaposin isoform X2"/>
    <property type="match status" value="2"/>
</dbReference>
<dbReference type="GO" id="GO:0005764">
    <property type="term" value="C:lysosome"/>
    <property type="evidence" value="ECO:0007669"/>
    <property type="project" value="InterPro"/>
</dbReference>
<reference evidence="8" key="1">
    <citation type="submission" date="2014-12" db="EMBL/GenBank/DDBJ databases">
        <title>Insight into the proteome of Arion vulgaris.</title>
        <authorList>
            <person name="Aradska J."/>
            <person name="Bulat T."/>
            <person name="Smidak R."/>
            <person name="Sarate P."/>
            <person name="Gangsoo J."/>
            <person name="Sialana F."/>
            <person name="Bilban M."/>
            <person name="Lubec G."/>
        </authorList>
    </citation>
    <scope>NUCLEOTIDE SEQUENCE</scope>
    <source>
        <tissue evidence="8">Skin</tissue>
    </source>
</reference>
<evidence type="ECO:0000256" key="3">
    <source>
        <dbReference type="ARBA" id="ARBA00022729"/>
    </source>
</evidence>
<feature type="domain" description="Saposin B-type" evidence="7">
    <location>
        <begin position="303"/>
        <end position="384"/>
    </location>
</feature>
<dbReference type="InterPro" id="IPR008138">
    <property type="entry name" value="SapB_2"/>
</dbReference>
<evidence type="ECO:0000256" key="4">
    <source>
        <dbReference type="ARBA" id="ARBA00022737"/>
    </source>
</evidence>
<dbReference type="InterPro" id="IPR008139">
    <property type="entry name" value="SaposinB_dom"/>
</dbReference>
<dbReference type="InterPro" id="IPR007856">
    <property type="entry name" value="SapB_1"/>
</dbReference>
<dbReference type="Gene3D" id="1.10.225.10">
    <property type="entry name" value="Saposin-like"/>
    <property type="match status" value="6"/>
</dbReference>
<evidence type="ECO:0000256" key="5">
    <source>
        <dbReference type="ARBA" id="ARBA00023157"/>
    </source>
</evidence>
<accession>A0A0B7ABG4</accession>
<feature type="domain" description="Saposin B-type" evidence="7">
    <location>
        <begin position="210"/>
        <end position="290"/>
    </location>
</feature>
<dbReference type="PROSITE" id="PS50015">
    <property type="entry name" value="SAP_B"/>
    <property type="match status" value="6"/>
</dbReference>
<evidence type="ECO:0000256" key="2">
    <source>
        <dbReference type="ARBA" id="ARBA00022525"/>
    </source>
</evidence>
<dbReference type="GO" id="GO:0006665">
    <property type="term" value="P:sphingolipid metabolic process"/>
    <property type="evidence" value="ECO:0007669"/>
    <property type="project" value="InterPro"/>
</dbReference>
<feature type="domain" description="Saposin B-type" evidence="7">
    <location>
        <begin position="407"/>
        <end position="487"/>
    </location>
</feature>
<keyword evidence="3" id="KW-0732">Signal</keyword>
<sequence length="587" mass="65842">VSSVSETQMPNTNNIECTVCKRFIDKVKSLLSSNPTPDEIKNAMNEVCQMVPSIYRSKCRHLVNQYEAQIIPMLQSSFTSQQICSKIGFCTADIKVLSVSEIQPINKSRIKCIVCKLVIDKVKSMLSHNASQEKVKAALEKACHILPNRYQTKCLQLVDKYATKIIEMLFSFTSEQICDEIRLCPGAVEDQDFSLDFEIPIGSEDEQVNLKPVCFICEFIIQELDSILIKNATQQQIEAALGKVCGVVPTTLYQECNEFIAQYVPVLTELLVNFPSRKVCHFLKLCSLQPDVSISETQSPDSNSAKCKLCSLVIDKLRSSLRKNATKSEITSALEKVCYMMSPIFVAPCRKLVRKYAPQIVDMLASAISTKDICKRLKLCKKDTEDSIEPQSLKFSSEKKEEQTPSIKEPCGSCKLALVEVQATLNNPFWQDKSRTILYELCANLMNGHEVCKQLVDANLNDMINGARAFQFPDEFCQKISFCQPPESMTEDEVKCAMCKILTEIVDSYIQQKKSVNEVDKILKEACDTFISEANRPQCLSFVMKYSSVLVQQVSPLNNSSTICQAVGLCARPSQGSPFQFLRSNGN</sequence>
<dbReference type="AlphaFoldDB" id="A0A0B7ABG4"/>
<dbReference type="SMART" id="SM00741">
    <property type="entry name" value="SapB"/>
    <property type="match status" value="6"/>
</dbReference>
<dbReference type="InterPro" id="IPR008373">
    <property type="entry name" value="Saposin"/>
</dbReference>
<evidence type="ECO:0000259" key="7">
    <source>
        <dbReference type="PROSITE" id="PS50015"/>
    </source>
</evidence>
<dbReference type="Pfam" id="PF03489">
    <property type="entry name" value="SapB_2"/>
    <property type="match status" value="4"/>
</dbReference>
<dbReference type="Pfam" id="PF05184">
    <property type="entry name" value="SapB_1"/>
    <property type="match status" value="4"/>
</dbReference>
<keyword evidence="5" id="KW-1015">Disulfide bond</keyword>
<feature type="domain" description="Saposin B-type" evidence="7">
    <location>
        <begin position="13"/>
        <end position="94"/>
    </location>
</feature>
<dbReference type="PANTHER" id="PTHR11480:SF3">
    <property type="entry name" value="BCDNA.GH08312"/>
    <property type="match status" value="1"/>
</dbReference>
<evidence type="ECO:0000256" key="1">
    <source>
        <dbReference type="ARBA" id="ARBA00004613"/>
    </source>
</evidence>
<dbReference type="GO" id="GO:0005576">
    <property type="term" value="C:extracellular region"/>
    <property type="evidence" value="ECO:0007669"/>
    <property type="project" value="UniProtKB-SubCell"/>
</dbReference>
<dbReference type="InterPro" id="IPR051428">
    <property type="entry name" value="Sphingo_Act-Surfact_Prot"/>
</dbReference>
<keyword evidence="4" id="KW-0677">Repeat</keyword>
<comment type="subcellular location">
    <subcellularLocation>
        <location evidence="1">Secreted</location>
    </subcellularLocation>
</comment>
<proteinExistence type="predicted"/>
<feature type="non-terminal residue" evidence="8">
    <location>
        <position position="1"/>
    </location>
</feature>